<evidence type="ECO:0000313" key="2">
    <source>
        <dbReference type="EMBL" id="CAJ1087782.1"/>
    </source>
</evidence>
<keyword evidence="3" id="KW-1185">Reference proteome</keyword>
<evidence type="ECO:0000256" key="1">
    <source>
        <dbReference type="SAM" id="MobiDB-lite"/>
    </source>
</evidence>
<proteinExistence type="predicted"/>
<evidence type="ECO:0000313" key="3">
    <source>
        <dbReference type="Proteomes" id="UP001178508"/>
    </source>
</evidence>
<accession>A0AAV1HTH5</accession>
<sequence length="179" mass="18940">MNADGGRTARKQNATAERTSDQNGGRRLNFDLDFETRRLVPVGRPDLSRGGAPPPPPSSPLLYHLLLSLSPPLLSFPLSSSPSSSLSFTSCCSSEGGGVPCRTPPVSRTRGCLRITNNGRADGGAAAALEMVQSSEMLTSIVGLAEERRGKEGWRKLNTHLMGGKLAPFAVSAPFHLAK</sequence>
<feature type="compositionally biased region" description="Polar residues" evidence="1">
    <location>
        <begin position="11"/>
        <end position="23"/>
    </location>
</feature>
<dbReference type="AlphaFoldDB" id="A0AAV1HTH5"/>
<name>A0AAV1HTH5_XYRNO</name>
<dbReference type="Proteomes" id="UP001178508">
    <property type="component" value="Chromosome 24"/>
</dbReference>
<reference evidence="2" key="1">
    <citation type="submission" date="2023-08" db="EMBL/GenBank/DDBJ databases">
        <authorList>
            <person name="Alioto T."/>
            <person name="Alioto T."/>
            <person name="Gomez Garrido J."/>
        </authorList>
    </citation>
    <scope>NUCLEOTIDE SEQUENCE</scope>
</reference>
<organism evidence="2 3">
    <name type="scientific">Xyrichtys novacula</name>
    <name type="common">Pearly razorfish</name>
    <name type="synonym">Hemipteronotus novacula</name>
    <dbReference type="NCBI Taxonomy" id="13765"/>
    <lineage>
        <taxon>Eukaryota</taxon>
        <taxon>Metazoa</taxon>
        <taxon>Chordata</taxon>
        <taxon>Craniata</taxon>
        <taxon>Vertebrata</taxon>
        <taxon>Euteleostomi</taxon>
        <taxon>Actinopterygii</taxon>
        <taxon>Neopterygii</taxon>
        <taxon>Teleostei</taxon>
        <taxon>Neoteleostei</taxon>
        <taxon>Acanthomorphata</taxon>
        <taxon>Eupercaria</taxon>
        <taxon>Labriformes</taxon>
        <taxon>Labridae</taxon>
        <taxon>Xyrichtys</taxon>
    </lineage>
</organism>
<dbReference type="EMBL" id="OY660887">
    <property type="protein sequence ID" value="CAJ1087782.1"/>
    <property type="molecule type" value="Genomic_DNA"/>
</dbReference>
<protein>
    <submittedName>
        <fullName evidence="2">Uncharacterized protein</fullName>
    </submittedName>
</protein>
<gene>
    <name evidence="2" type="ORF">XNOV1_A035160</name>
</gene>
<feature type="region of interest" description="Disordered" evidence="1">
    <location>
        <begin position="1"/>
        <end position="35"/>
    </location>
</feature>